<gene>
    <name evidence="5" type="ORF">AWB78_07701</name>
</gene>
<dbReference type="SUPFAM" id="SSF52172">
    <property type="entry name" value="CheY-like"/>
    <property type="match status" value="1"/>
</dbReference>
<accession>A0A158EFX8</accession>
<dbReference type="SMART" id="SM00342">
    <property type="entry name" value="HTH_ARAC"/>
    <property type="match status" value="1"/>
</dbReference>
<comment type="caution">
    <text evidence="5">The sequence shown here is derived from an EMBL/GenBank/DDBJ whole genome shotgun (WGS) entry which is preliminary data.</text>
</comment>
<keyword evidence="3" id="KW-0804">Transcription</keyword>
<dbReference type="PROSITE" id="PS01124">
    <property type="entry name" value="HTH_ARAC_FAMILY_2"/>
    <property type="match status" value="1"/>
</dbReference>
<sequence>MSESPALNGVRGTGEFLWVDLMHNPDASMLSTLRQPYSVRRVRNPHHVAGAIHMHAPPFVCFEVERSDPRILDSLIRVRHEHPELPVLLITDSDSSLMAKWALRLKLWDLLVKPVRDEELDESIAGMVSLGPSWSREQQGTAQGASRLSNMTTSLQRTSAAVSLVRAQFGEHISLENAASACRLSLSQFCRLFRDEHHMSFGVYLMSFRMQRARALLQQKDILVKDVAYAVGFTDLSYFTRSFKRHFDTCPGAYRDLAQELDEAQRCVEGIADRGEVTLDQQMLESPNVTEYEANTLFEKYKKEMVEQRTLSAHD</sequence>
<evidence type="ECO:0000259" key="4">
    <source>
        <dbReference type="PROSITE" id="PS01124"/>
    </source>
</evidence>
<evidence type="ECO:0000256" key="1">
    <source>
        <dbReference type="ARBA" id="ARBA00023015"/>
    </source>
</evidence>
<dbReference type="AlphaFoldDB" id="A0A158EFX8"/>
<keyword evidence="2" id="KW-0238">DNA-binding</keyword>
<dbReference type="SUPFAM" id="SSF46689">
    <property type="entry name" value="Homeodomain-like"/>
    <property type="match status" value="2"/>
</dbReference>
<dbReference type="InterPro" id="IPR011006">
    <property type="entry name" value="CheY-like_superfamily"/>
</dbReference>
<dbReference type="Proteomes" id="UP000071859">
    <property type="component" value="Unassembled WGS sequence"/>
</dbReference>
<dbReference type="InterPro" id="IPR020449">
    <property type="entry name" value="Tscrpt_reg_AraC-type_HTH"/>
</dbReference>
<proteinExistence type="predicted"/>
<reference evidence="5" key="1">
    <citation type="submission" date="2016-01" db="EMBL/GenBank/DDBJ databases">
        <authorList>
            <person name="Peeters C."/>
        </authorList>
    </citation>
    <scope>NUCLEOTIDE SEQUENCE</scope>
    <source>
        <strain evidence="5">LMG 29321</strain>
    </source>
</reference>
<feature type="domain" description="HTH araC/xylS-type" evidence="4">
    <location>
        <begin position="159"/>
        <end position="257"/>
    </location>
</feature>
<organism evidence="5 6">
    <name type="scientific">Caballeronia calidae</name>
    <dbReference type="NCBI Taxonomy" id="1777139"/>
    <lineage>
        <taxon>Bacteria</taxon>
        <taxon>Pseudomonadati</taxon>
        <taxon>Pseudomonadota</taxon>
        <taxon>Betaproteobacteria</taxon>
        <taxon>Burkholderiales</taxon>
        <taxon>Burkholderiaceae</taxon>
        <taxon>Caballeronia</taxon>
    </lineage>
</organism>
<dbReference type="RefSeq" id="WP_062611816.1">
    <property type="nucleotide sequence ID" value="NZ_FCOX02000091.1"/>
</dbReference>
<keyword evidence="1" id="KW-0805">Transcription regulation</keyword>
<dbReference type="GO" id="GO:0043565">
    <property type="term" value="F:sequence-specific DNA binding"/>
    <property type="evidence" value="ECO:0007669"/>
    <property type="project" value="InterPro"/>
</dbReference>
<dbReference type="Gene3D" id="3.40.50.2300">
    <property type="match status" value="1"/>
</dbReference>
<name>A0A158EFX8_9BURK</name>
<dbReference type="OrthoDB" id="3631840at2"/>
<keyword evidence="6" id="KW-1185">Reference proteome</keyword>
<dbReference type="InterPro" id="IPR009057">
    <property type="entry name" value="Homeodomain-like_sf"/>
</dbReference>
<protein>
    <submittedName>
        <fullName evidence="5">AraC family transcriptional regulator</fullName>
    </submittedName>
</protein>
<dbReference type="Gene3D" id="1.10.10.60">
    <property type="entry name" value="Homeodomain-like"/>
    <property type="match status" value="2"/>
</dbReference>
<evidence type="ECO:0000256" key="3">
    <source>
        <dbReference type="ARBA" id="ARBA00023163"/>
    </source>
</evidence>
<dbReference type="InterPro" id="IPR018060">
    <property type="entry name" value="HTH_AraC"/>
</dbReference>
<dbReference type="EMBL" id="FCOX02000091">
    <property type="protein sequence ID" value="SAL05789.1"/>
    <property type="molecule type" value="Genomic_DNA"/>
</dbReference>
<dbReference type="GO" id="GO:0003700">
    <property type="term" value="F:DNA-binding transcription factor activity"/>
    <property type="evidence" value="ECO:0007669"/>
    <property type="project" value="InterPro"/>
</dbReference>
<evidence type="ECO:0000256" key="2">
    <source>
        <dbReference type="ARBA" id="ARBA00023125"/>
    </source>
</evidence>
<dbReference type="PANTHER" id="PTHR43280:SF2">
    <property type="entry name" value="HTH-TYPE TRANSCRIPTIONAL REGULATOR EXSA"/>
    <property type="match status" value="1"/>
</dbReference>
<evidence type="ECO:0000313" key="6">
    <source>
        <dbReference type="Proteomes" id="UP000071859"/>
    </source>
</evidence>
<dbReference type="PANTHER" id="PTHR43280">
    <property type="entry name" value="ARAC-FAMILY TRANSCRIPTIONAL REGULATOR"/>
    <property type="match status" value="1"/>
</dbReference>
<dbReference type="Pfam" id="PF12833">
    <property type="entry name" value="HTH_18"/>
    <property type="match status" value="1"/>
</dbReference>
<dbReference type="PRINTS" id="PR00032">
    <property type="entry name" value="HTHARAC"/>
</dbReference>
<evidence type="ECO:0000313" key="5">
    <source>
        <dbReference type="EMBL" id="SAL05789.1"/>
    </source>
</evidence>